<sequence>MSSNKDQQGLCNSNLKCCFLGIASYSNLFFCLKSNDGSEEGNVLCIFDIDGNFKYQITLLYRYKLNGILDNIK</sequence>
<protein>
    <submittedName>
        <fullName evidence="1">Uncharacterized protein</fullName>
    </submittedName>
</protein>
<evidence type="ECO:0000313" key="2">
    <source>
        <dbReference type="Proteomes" id="UP000288079"/>
    </source>
</evidence>
<name>A0A401LQ67_9BACE</name>
<dbReference type="Proteomes" id="UP000288079">
    <property type="component" value="Unassembled WGS sequence"/>
</dbReference>
<accession>A0A401LQ67</accession>
<reference evidence="1 2" key="1">
    <citation type="submission" date="2018-10" db="EMBL/GenBank/DDBJ databases">
        <title>Draft Genome Sequence of Bacteroides sp. KCTC 15687.</title>
        <authorList>
            <person name="Yu S.Y."/>
            <person name="Kim J.S."/>
            <person name="Oh B.S."/>
            <person name="Park S.H."/>
            <person name="Kang S.W."/>
            <person name="Park J.E."/>
            <person name="Choi S.H."/>
            <person name="Han K.I."/>
            <person name="Lee K.C."/>
            <person name="Eom M.K."/>
            <person name="Suh M.K."/>
            <person name="Lee D.H."/>
            <person name="Yoon H."/>
            <person name="Kim B."/>
            <person name="Yang S.J."/>
            <person name="Lee J.S."/>
            <person name="Lee J.H."/>
        </authorList>
    </citation>
    <scope>NUCLEOTIDE SEQUENCE [LARGE SCALE GENOMIC DNA]</scope>
    <source>
        <strain evidence="1 2">KCTC 15687</strain>
    </source>
</reference>
<evidence type="ECO:0000313" key="1">
    <source>
        <dbReference type="EMBL" id="GCB33712.1"/>
    </source>
</evidence>
<keyword evidence="2" id="KW-1185">Reference proteome</keyword>
<dbReference type="EMBL" id="BHWB01000002">
    <property type="protein sequence ID" value="GCB33712.1"/>
    <property type="molecule type" value="Genomic_DNA"/>
</dbReference>
<organism evidence="1 2">
    <name type="scientific">Bacteroides faecalis</name>
    <dbReference type="NCBI Taxonomy" id="2447885"/>
    <lineage>
        <taxon>Bacteria</taxon>
        <taxon>Pseudomonadati</taxon>
        <taxon>Bacteroidota</taxon>
        <taxon>Bacteroidia</taxon>
        <taxon>Bacteroidales</taxon>
        <taxon>Bacteroidaceae</taxon>
        <taxon>Bacteroides</taxon>
    </lineage>
</organism>
<dbReference type="AlphaFoldDB" id="A0A401LQ67"/>
<proteinExistence type="predicted"/>
<comment type="caution">
    <text evidence="1">The sequence shown here is derived from an EMBL/GenBank/DDBJ whole genome shotgun (WGS) entry which is preliminary data.</text>
</comment>
<gene>
    <name evidence="1" type="ORF">KGMB02408_06570</name>
</gene>